<proteinExistence type="predicted"/>
<dbReference type="OrthoDB" id="48147at2759"/>
<comment type="caution">
    <text evidence="3">The sequence shown here is derived from an EMBL/GenBank/DDBJ whole genome shotgun (WGS) entry which is preliminary data.</text>
</comment>
<dbReference type="Proteomes" id="UP000693970">
    <property type="component" value="Unassembled WGS sequence"/>
</dbReference>
<keyword evidence="4" id="KW-1185">Reference proteome</keyword>
<dbReference type="AlphaFoldDB" id="A0A9K3LT56"/>
<feature type="transmembrane region" description="Helical" evidence="2">
    <location>
        <begin position="62"/>
        <end position="82"/>
    </location>
</feature>
<evidence type="ECO:0000313" key="4">
    <source>
        <dbReference type="Proteomes" id="UP000693970"/>
    </source>
</evidence>
<protein>
    <recommendedName>
        <fullName evidence="5">Sulfotransferase</fullName>
    </recommendedName>
</protein>
<gene>
    <name evidence="3" type="ORF">IV203_029261</name>
</gene>
<organism evidence="3 4">
    <name type="scientific">Nitzschia inconspicua</name>
    <dbReference type="NCBI Taxonomy" id="303405"/>
    <lineage>
        <taxon>Eukaryota</taxon>
        <taxon>Sar</taxon>
        <taxon>Stramenopiles</taxon>
        <taxon>Ochrophyta</taxon>
        <taxon>Bacillariophyta</taxon>
        <taxon>Bacillariophyceae</taxon>
        <taxon>Bacillariophycidae</taxon>
        <taxon>Bacillariales</taxon>
        <taxon>Bacillariaceae</taxon>
        <taxon>Nitzschia</taxon>
    </lineage>
</organism>
<name>A0A9K3LT56_9STRA</name>
<evidence type="ECO:0000256" key="1">
    <source>
        <dbReference type="SAM" id="MobiDB-lite"/>
    </source>
</evidence>
<evidence type="ECO:0000256" key="2">
    <source>
        <dbReference type="SAM" id="Phobius"/>
    </source>
</evidence>
<evidence type="ECO:0000313" key="3">
    <source>
        <dbReference type="EMBL" id="KAG7366591.1"/>
    </source>
</evidence>
<reference evidence="3" key="1">
    <citation type="journal article" date="2021" name="Sci. Rep.">
        <title>Diploid genomic architecture of Nitzschia inconspicua, an elite biomass production diatom.</title>
        <authorList>
            <person name="Oliver A."/>
            <person name="Podell S."/>
            <person name="Pinowska A."/>
            <person name="Traller J.C."/>
            <person name="Smith S.R."/>
            <person name="McClure R."/>
            <person name="Beliaev A."/>
            <person name="Bohutskyi P."/>
            <person name="Hill E.A."/>
            <person name="Rabines A."/>
            <person name="Zheng H."/>
            <person name="Allen L.Z."/>
            <person name="Kuo A."/>
            <person name="Grigoriev I.V."/>
            <person name="Allen A.E."/>
            <person name="Hazlebeck D."/>
            <person name="Allen E.E."/>
        </authorList>
    </citation>
    <scope>NUCLEOTIDE SEQUENCE</scope>
    <source>
        <strain evidence="3">Hildebrandi</strain>
    </source>
</reference>
<evidence type="ECO:0008006" key="5">
    <source>
        <dbReference type="Google" id="ProtNLM"/>
    </source>
</evidence>
<accession>A0A9K3LT56</accession>
<sequence length="670" mass="77574">MRKRNYGDNSSNARIVSSGDESDDGNGSHKHASKGQQQLQQTNRRIMKQQQTLIAHRRSGSACFVIGVIAFCLLQAATFIVIDNMGSVVDDDQNNDDDRSMFGWPPNVFSTVRKFFWAKGPLHHVFSPGGHEQDQKPLLIIGGSDGSGTRAFVDTLRELGAVVVADDPDSFDIHAVELCRHQGWPGLINAVLNFTHTGDYEWEDLIRLSSPEHAEYVRNEAVSLFRSLRSKYDISKRYFRREYEERLKNEGAYEPVKSLFEYRFPTKTRHMMSRLRPLGVAMAGKKPTMFPAMAKGISFVVKAPVSMLVMPLLAKFYGKFYSSGHIKFLHVVRDGRDVALSSNQSPVLKFYRSMYTDYAEREEKFKDSIWNVRAMQLWNDWNTQVYDWATRHDYNTAPNSDVTVDYLWMRSEDLLPGSPRRLECLMALATFVGSSLTPEQLCELSQQEAQDYGKSVEHKVLEEIGPPSRDIRARWRDIEEDKKKRWKHDRGRKNKHGFFKRRLDEIQQDKIIPSDFVNDFEMWKDLVQYETSKAVAETKEFVLSNLIVHGDDLRKKWDLNQFNDEMKELKVAGIKQDEISVLIQQLRMKMQETKLFKHRQKEIDRPGDPSVKKRYGKWQGVLRNNTKLATYFYQEGARGLELFGYHPSKEIRYTSGDEVSFSDCLRVHPN</sequence>
<keyword evidence="2" id="KW-0812">Transmembrane</keyword>
<reference evidence="3" key="2">
    <citation type="submission" date="2021-04" db="EMBL/GenBank/DDBJ databases">
        <authorList>
            <person name="Podell S."/>
        </authorList>
    </citation>
    <scope>NUCLEOTIDE SEQUENCE</scope>
    <source>
        <strain evidence="3">Hildebrandi</strain>
    </source>
</reference>
<keyword evidence="2" id="KW-0472">Membrane</keyword>
<feature type="compositionally biased region" description="Polar residues" evidence="1">
    <location>
        <begin position="34"/>
        <end position="44"/>
    </location>
</feature>
<keyword evidence="2" id="KW-1133">Transmembrane helix</keyword>
<dbReference type="EMBL" id="JAGRRH010000007">
    <property type="protein sequence ID" value="KAG7366591.1"/>
    <property type="molecule type" value="Genomic_DNA"/>
</dbReference>
<feature type="region of interest" description="Disordered" evidence="1">
    <location>
        <begin position="1"/>
        <end position="44"/>
    </location>
</feature>